<reference evidence="1 2" key="1">
    <citation type="submission" date="2018-06" db="EMBL/GenBank/DDBJ databases">
        <authorList>
            <consortium name="Pathogen Informatics"/>
            <person name="Doyle S."/>
        </authorList>
    </citation>
    <scope>NUCLEOTIDE SEQUENCE [LARGE SCALE GENOMIC DNA]</scope>
    <source>
        <strain evidence="1 2">NCTC7807</strain>
    </source>
</reference>
<name>A0A380P0N3_STRGR</name>
<dbReference type="GO" id="GO:0008168">
    <property type="term" value="F:methyltransferase activity"/>
    <property type="evidence" value="ECO:0007669"/>
    <property type="project" value="UniProtKB-KW"/>
</dbReference>
<keyword evidence="1" id="KW-0489">Methyltransferase</keyword>
<gene>
    <name evidence="1" type="ORF">NCTC7807_03250</name>
</gene>
<protein>
    <submittedName>
        <fullName evidence="1">Methyltransferase</fullName>
    </submittedName>
</protein>
<sequence>MRSGPPGGTARDAQWTQTFLSRPMTRRQFEDALAEAGLKVDRYLTEDRIWVRAVAADAP</sequence>
<evidence type="ECO:0000313" key="1">
    <source>
        <dbReference type="EMBL" id="SUP57576.1"/>
    </source>
</evidence>
<dbReference type="Proteomes" id="UP000254150">
    <property type="component" value="Unassembled WGS sequence"/>
</dbReference>
<accession>A0A380P0N3</accession>
<organism evidence="1 2">
    <name type="scientific">Streptomyces griseus</name>
    <dbReference type="NCBI Taxonomy" id="1911"/>
    <lineage>
        <taxon>Bacteria</taxon>
        <taxon>Bacillati</taxon>
        <taxon>Actinomycetota</taxon>
        <taxon>Actinomycetes</taxon>
        <taxon>Kitasatosporales</taxon>
        <taxon>Streptomycetaceae</taxon>
        <taxon>Streptomyces</taxon>
    </lineage>
</organism>
<proteinExistence type="predicted"/>
<dbReference type="AlphaFoldDB" id="A0A380P0N3"/>
<evidence type="ECO:0000313" key="2">
    <source>
        <dbReference type="Proteomes" id="UP000254150"/>
    </source>
</evidence>
<keyword evidence="1" id="KW-0808">Transferase</keyword>
<dbReference type="EMBL" id="UHID01000006">
    <property type="protein sequence ID" value="SUP57576.1"/>
    <property type="molecule type" value="Genomic_DNA"/>
</dbReference>
<dbReference type="GO" id="GO:0032259">
    <property type="term" value="P:methylation"/>
    <property type="evidence" value="ECO:0007669"/>
    <property type="project" value="UniProtKB-KW"/>
</dbReference>